<feature type="region of interest" description="Disordered" evidence="1">
    <location>
        <begin position="110"/>
        <end position="166"/>
    </location>
</feature>
<proteinExistence type="predicted"/>
<comment type="caution">
    <text evidence="2">The sequence shown here is derived from an EMBL/GenBank/DDBJ whole genome shotgun (WGS) entry which is preliminary data.</text>
</comment>
<accession>A0A927F4E7</accession>
<dbReference type="EMBL" id="JACXYU010000013">
    <property type="protein sequence ID" value="MBD3933979.1"/>
    <property type="molecule type" value="Genomic_DNA"/>
</dbReference>
<evidence type="ECO:0000313" key="3">
    <source>
        <dbReference type="Proteomes" id="UP000632289"/>
    </source>
</evidence>
<feature type="compositionally biased region" description="Pro residues" evidence="1">
    <location>
        <begin position="132"/>
        <end position="158"/>
    </location>
</feature>
<sequence length="287" mass="31383">MAEAQLSARVRTPSAVPRAGVTHVRARHTERFTVVGNHLAQHRELSATAIGLAVHIQSLPEGAKVGIKALAARFAEGETRVAAALRELETHGYLTRHRTRLPNGHVVTRTLCHHRPDNPPPRRPATHHPRPAPRPGPAELPAPPPPTTPPAPVPPLPEPRTTNLGRHRTAGDLLASLHHDDPRLLLPERDIRRLTPAVAAWLERGTPLSTIRTTLTTDLPHPLRTPAGLLAHRLTTLIPPRTTTTPPPPKPHPFQECRGDCGRVFRSPTPGHCRDCRPAHTVNAPWP</sequence>
<keyword evidence="3" id="KW-1185">Reference proteome</keyword>
<organism evidence="2 3">
    <name type="scientific">Streptomyces chumphonensis</name>
    <dbReference type="NCBI Taxonomy" id="1214925"/>
    <lineage>
        <taxon>Bacteria</taxon>
        <taxon>Bacillati</taxon>
        <taxon>Actinomycetota</taxon>
        <taxon>Actinomycetes</taxon>
        <taxon>Kitasatosporales</taxon>
        <taxon>Streptomycetaceae</taxon>
        <taxon>Streptomyces</taxon>
    </lineage>
</organism>
<reference evidence="2" key="1">
    <citation type="submission" date="2020-09" db="EMBL/GenBank/DDBJ databases">
        <title>Secondary metabolite and genome analysis of marine Streptomyces chumphonensis KK1-2T.</title>
        <authorList>
            <person name="Phongsopitanun W."/>
            <person name="Kanchanasin P."/>
            <person name="Pittayakhajonwut P."/>
            <person name="Suwanborirux K."/>
            <person name="Tanasupawat S."/>
        </authorList>
    </citation>
    <scope>NUCLEOTIDE SEQUENCE</scope>
    <source>
        <strain evidence="2">KK1-2</strain>
    </source>
</reference>
<dbReference type="Proteomes" id="UP000632289">
    <property type="component" value="Unassembled WGS sequence"/>
</dbReference>
<evidence type="ECO:0000256" key="1">
    <source>
        <dbReference type="SAM" id="MobiDB-lite"/>
    </source>
</evidence>
<evidence type="ECO:0000313" key="2">
    <source>
        <dbReference type="EMBL" id="MBD3933979.1"/>
    </source>
</evidence>
<gene>
    <name evidence="2" type="ORF">IF129_20765</name>
</gene>
<name>A0A927F4E7_9ACTN</name>
<dbReference type="RefSeq" id="WP_191211281.1">
    <property type="nucleotide sequence ID" value="NZ_BAABKL010000009.1"/>
</dbReference>
<dbReference type="AlphaFoldDB" id="A0A927F4E7"/>
<protein>
    <submittedName>
        <fullName evidence="2">Helix-turn-helix domain-containing protein</fullName>
    </submittedName>
</protein>